<comment type="caution">
    <text evidence="5">The sequence shown here is derived from an EMBL/GenBank/DDBJ whole genome shotgun (WGS) entry which is preliminary data.</text>
</comment>
<dbReference type="InterPro" id="IPR046335">
    <property type="entry name" value="LacI/GalR-like_sensor"/>
</dbReference>
<dbReference type="PROSITE" id="PS50932">
    <property type="entry name" value="HTH_LACI_2"/>
    <property type="match status" value="1"/>
</dbReference>
<organism evidence="5 6">
    <name type="scientific">Roseburia hominis</name>
    <dbReference type="NCBI Taxonomy" id="301301"/>
    <lineage>
        <taxon>Bacteria</taxon>
        <taxon>Bacillati</taxon>
        <taxon>Bacillota</taxon>
        <taxon>Clostridia</taxon>
        <taxon>Lachnospirales</taxon>
        <taxon>Lachnospiraceae</taxon>
        <taxon>Roseburia</taxon>
    </lineage>
</organism>
<evidence type="ECO:0000313" key="5">
    <source>
        <dbReference type="EMBL" id="RGS37206.1"/>
    </source>
</evidence>
<sequence>MAITTKDLAQLCGVSRTTIHRALNGTGRIKPETKEMILQVAKEHGYRPDLLATGLAKGQTYNIGVVVLDVKNRYFAQMLSTISTEAYARGYGVNITLHSGDAGTEREQLTRLADYRVDGIILSSVNEGEAYRTFLESLHRPIVSVDNRIADGIPFVGIDQRAAVREAVQRAAEKGYERIVFVCPPLDTKNRQNLYVHKERLLGYEEEMKRYPALRPECILSWDYLQKADAILKEGKRTAFVCTADEYALEIMKDQKRAKRKAPVDYGITGFDNIDTLAYVTPQLSTISNVVDEVAKSAVEMLFAMIDADPEVEQMTGDSQRILPHRYLEGETL</sequence>
<dbReference type="GO" id="GO:0000976">
    <property type="term" value="F:transcription cis-regulatory region binding"/>
    <property type="evidence" value="ECO:0007669"/>
    <property type="project" value="TreeGrafter"/>
</dbReference>
<evidence type="ECO:0000259" key="4">
    <source>
        <dbReference type="PROSITE" id="PS50932"/>
    </source>
</evidence>
<dbReference type="Pfam" id="PF13377">
    <property type="entry name" value="Peripla_BP_3"/>
    <property type="match status" value="1"/>
</dbReference>
<keyword evidence="2" id="KW-0238">DNA-binding</keyword>
<keyword evidence="1" id="KW-0805">Transcription regulation</keyword>
<dbReference type="RefSeq" id="WP_118098156.1">
    <property type="nucleotide sequence ID" value="NZ_QRVL01000017.1"/>
</dbReference>
<dbReference type="CDD" id="cd01392">
    <property type="entry name" value="HTH_LacI"/>
    <property type="match status" value="1"/>
</dbReference>
<dbReference type="PANTHER" id="PTHR30146:SF109">
    <property type="entry name" value="HTH-TYPE TRANSCRIPTIONAL REGULATOR GALS"/>
    <property type="match status" value="1"/>
</dbReference>
<dbReference type="PANTHER" id="PTHR30146">
    <property type="entry name" value="LACI-RELATED TRANSCRIPTIONAL REPRESSOR"/>
    <property type="match status" value="1"/>
</dbReference>
<dbReference type="AlphaFoldDB" id="A0A395V3Q6"/>
<dbReference type="EMBL" id="QRVL01000017">
    <property type="protein sequence ID" value="RGS37206.1"/>
    <property type="molecule type" value="Genomic_DNA"/>
</dbReference>
<evidence type="ECO:0000256" key="1">
    <source>
        <dbReference type="ARBA" id="ARBA00023015"/>
    </source>
</evidence>
<dbReference type="Pfam" id="PF00356">
    <property type="entry name" value="LacI"/>
    <property type="match status" value="1"/>
</dbReference>
<dbReference type="Proteomes" id="UP000266172">
    <property type="component" value="Unassembled WGS sequence"/>
</dbReference>
<dbReference type="GO" id="GO:0003700">
    <property type="term" value="F:DNA-binding transcription factor activity"/>
    <property type="evidence" value="ECO:0007669"/>
    <property type="project" value="TreeGrafter"/>
</dbReference>
<dbReference type="InterPro" id="IPR028082">
    <property type="entry name" value="Peripla_BP_I"/>
</dbReference>
<evidence type="ECO:0000256" key="2">
    <source>
        <dbReference type="ARBA" id="ARBA00023125"/>
    </source>
</evidence>
<dbReference type="InterPro" id="IPR010982">
    <property type="entry name" value="Lambda_DNA-bd_dom_sf"/>
</dbReference>
<dbReference type="Gene3D" id="3.40.50.2300">
    <property type="match status" value="2"/>
</dbReference>
<proteinExistence type="predicted"/>
<dbReference type="InterPro" id="IPR000843">
    <property type="entry name" value="HTH_LacI"/>
</dbReference>
<name>A0A395V3Q6_9FIRM</name>
<accession>A0A395V3Q6</accession>
<reference evidence="5 6" key="1">
    <citation type="submission" date="2018-08" db="EMBL/GenBank/DDBJ databases">
        <title>A genome reference for cultivated species of the human gut microbiota.</title>
        <authorList>
            <person name="Zou Y."/>
            <person name="Xue W."/>
            <person name="Luo G."/>
        </authorList>
    </citation>
    <scope>NUCLEOTIDE SEQUENCE [LARGE SCALE GENOMIC DNA]</scope>
    <source>
        <strain evidence="5 6">AF22-12AC</strain>
    </source>
</reference>
<dbReference type="SUPFAM" id="SSF53822">
    <property type="entry name" value="Periplasmic binding protein-like I"/>
    <property type="match status" value="1"/>
</dbReference>
<protein>
    <submittedName>
        <fullName evidence="5">LacI family transcriptional regulator</fullName>
    </submittedName>
</protein>
<dbReference type="Gene3D" id="1.10.260.40">
    <property type="entry name" value="lambda repressor-like DNA-binding domains"/>
    <property type="match status" value="1"/>
</dbReference>
<dbReference type="SUPFAM" id="SSF47413">
    <property type="entry name" value="lambda repressor-like DNA-binding domains"/>
    <property type="match status" value="1"/>
</dbReference>
<gene>
    <name evidence="5" type="ORF">DWX93_14500</name>
</gene>
<feature type="domain" description="HTH lacI-type" evidence="4">
    <location>
        <begin position="3"/>
        <end position="57"/>
    </location>
</feature>
<dbReference type="SMART" id="SM00354">
    <property type="entry name" value="HTH_LACI"/>
    <property type="match status" value="1"/>
</dbReference>
<evidence type="ECO:0000313" key="6">
    <source>
        <dbReference type="Proteomes" id="UP000266172"/>
    </source>
</evidence>
<evidence type="ECO:0000256" key="3">
    <source>
        <dbReference type="ARBA" id="ARBA00023163"/>
    </source>
</evidence>
<dbReference type="CDD" id="cd06267">
    <property type="entry name" value="PBP1_LacI_sugar_binding-like"/>
    <property type="match status" value="1"/>
</dbReference>
<keyword evidence="3" id="KW-0804">Transcription</keyword>